<evidence type="ECO:0000313" key="4">
    <source>
        <dbReference type="Proteomes" id="UP001254608"/>
    </source>
</evidence>
<dbReference type="InterPro" id="IPR023631">
    <property type="entry name" value="Amidase_dom"/>
</dbReference>
<gene>
    <name evidence="3" type="primary">atzF</name>
    <name evidence="3" type="ORF">RM530_07990</name>
</gene>
<dbReference type="RefSeq" id="WP_311364699.1">
    <property type="nucleotide sequence ID" value="NZ_JAVRIC010000009.1"/>
</dbReference>
<protein>
    <submittedName>
        <fullName evidence="3">Allophanate hydrolase</fullName>
        <ecNumber evidence="3">3.5.1.54</ecNumber>
    </submittedName>
</protein>
<dbReference type="EMBL" id="JAVRIC010000009">
    <property type="protein sequence ID" value="MDT0497305.1"/>
    <property type="molecule type" value="Genomic_DNA"/>
</dbReference>
<name>A0ABU2WIA6_9GAMM</name>
<keyword evidence="4" id="KW-1185">Reference proteome</keyword>
<dbReference type="EC" id="3.5.1.54" evidence="3"/>
<dbReference type="Pfam" id="PF21986">
    <property type="entry name" value="AH_C"/>
    <property type="match status" value="1"/>
</dbReference>
<dbReference type="PANTHER" id="PTHR11895:SF169">
    <property type="entry name" value="GLUTAMYL-TRNA(GLN) AMIDOTRANSFERASE"/>
    <property type="match status" value="1"/>
</dbReference>
<dbReference type="Gene3D" id="3.10.490.10">
    <property type="entry name" value="Gamma-glutamyl cyclotransferase-like"/>
    <property type="match status" value="1"/>
</dbReference>
<dbReference type="InterPro" id="IPR000120">
    <property type="entry name" value="Amidase"/>
</dbReference>
<dbReference type="SUPFAM" id="SSF75304">
    <property type="entry name" value="Amidase signature (AS) enzymes"/>
    <property type="match status" value="1"/>
</dbReference>
<dbReference type="Pfam" id="PF01425">
    <property type="entry name" value="Amidase"/>
    <property type="match status" value="1"/>
</dbReference>
<dbReference type="GO" id="GO:0004039">
    <property type="term" value="F:allophanate hydrolase activity"/>
    <property type="evidence" value="ECO:0007669"/>
    <property type="project" value="UniProtKB-EC"/>
</dbReference>
<dbReference type="Gene3D" id="1.20.58.1700">
    <property type="match status" value="1"/>
</dbReference>
<dbReference type="InterPro" id="IPR053844">
    <property type="entry name" value="AH_C"/>
</dbReference>
<comment type="caution">
    <text evidence="3">The sequence shown here is derived from an EMBL/GenBank/DDBJ whole genome shotgun (WGS) entry which is preliminary data.</text>
</comment>
<dbReference type="InterPro" id="IPR036928">
    <property type="entry name" value="AS_sf"/>
</dbReference>
<dbReference type="NCBIfam" id="NF006043">
    <property type="entry name" value="PRK08186.1"/>
    <property type="match status" value="1"/>
</dbReference>
<proteinExistence type="predicted"/>
<accession>A0ABU2WIA6</accession>
<dbReference type="InterPro" id="IPR014085">
    <property type="entry name" value="Allophanate_hydrolase"/>
</dbReference>
<evidence type="ECO:0000313" key="3">
    <source>
        <dbReference type="EMBL" id="MDT0497305.1"/>
    </source>
</evidence>
<dbReference type="NCBIfam" id="TIGR02713">
    <property type="entry name" value="allophanate_hyd"/>
    <property type="match status" value="1"/>
</dbReference>
<evidence type="ECO:0000259" key="2">
    <source>
        <dbReference type="Pfam" id="PF21986"/>
    </source>
</evidence>
<feature type="domain" description="Allophanate hydrolase C-terminal" evidence="2">
    <location>
        <begin position="491"/>
        <end position="612"/>
    </location>
</feature>
<sequence length="619" mass="65092">MYTRSVNPSQASSSPFSTPRLSVARLHRDYLDGHVTIVDCAREVLRRLAAADDNPLWITRVAESALLARAAECDAWLARYGAEALERFPLLGVPYAVKDNIDVASLPTTAACAAFAYTPQCDATAVARLEAAGAMLVGKTNLDQFATGLVGTRSPYGVVHHPEFPERIAGGSSSGSAVAVAQGLVAFALGTDTAGSGRVPAGFNGIVGLKPSRGLVSTHGLSPACRTLDCISVFAGDVVDAWHVLGVLAGEDAQDSYSRIPFAVPPCSRAFRIAVPQYCEFYGDVQSQAAFEAACESLAQLPFVQLQTVETEAVFAAAQLLYQGPWVAERRAALGDFFDVHAADIEPSVRSIIAAADGHSAVDAFLGEYRLAEHRAAAARLFATVDALLVPTAPTHPRIVEVLNEPIAINARLGHYTNFANLLDLAAIAIPAARRGDGLPFGVTLLAPAGSDHRLAAMAQVLAEALAGGAPRSAVGSLAFEPLPMPQASLDLVVVGAHLLGQPLNWQLLECGARRVRSCRTAPHYRLYALANTAQPKPGLVRCEDGGAAIEVEVWRLPAAQLGRFIAWVGSPLAIGTLELEDGGWLKGFVCEPLAVNGAEDISAFGGWRAYRADAGAAP</sequence>
<dbReference type="Gene3D" id="3.90.1300.10">
    <property type="entry name" value="Amidase signature (AS) domain"/>
    <property type="match status" value="1"/>
</dbReference>
<reference evidence="3 4" key="1">
    <citation type="submission" date="2023-09" db="EMBL/GenBank/DDBJ databases">
        <authorList>
            <person name="Rey-Velasco X."/>
        </authorList>
    </citation>
    <scope>NUCLEOTIDE SEQUENCE [LARGE SCALE GENOMIC DNA]</scope>
    <source>
        <strain evidence="3 4">W345</strain>
    </source>
</reference>
<keyword evidence="3" id="KW-0378">Hydrolase</keyword>
<dbReference type="PANTHER" id="PTHR11895">
    <property type="entry name" value="TRANSAMIDASE"/>
    <property type="match status" value="1"/>
</dbReference>
<evidence type="ECO:0000259" key="1">
    <source>
        <dbReference type="Pfam" id="PF01425"/>
    </source>
</evidence>
<dbReference type="Proteomes" id="UP001254608">
    <property type="component" value="Unassembled WGS sequence"/>
</dbReference>
<organism evidence="3 4">
    <name type="scientific">Banduia mediterranea</name>
    <dbReference type="NCBI Taxonomy" id="3075609"/>
    <lineage>
        <taxon>Bacteria</taxon>
        <taxon>Pseudomonadati</taxon>
        <taxon>Pseudomonadota</taxon>
        <taxon>Gammaproteobacteria</taxon>
        <taxon>Nevskiales</taxon>
        <taxon>Algiphilaceae</taxon>
        <taxon>Banduia</taxon>
    </lineage>
</organism>
<feature type="domain" description="Amidase" evidence="1">
    <location>
        <begin position="42"/>
        <end position="455"/>
    </location>
</feature>